<organism evidence="1 2">
    <name type="scientific">Raineyella antarctica</name>
    <dbReference type="NCBI Taxonomy" id="1577474"/>
    <lineage>
        <taxon>Bacteria</taxon>
        <taxon>Bacillati</taxon>
        <taxon>Actinomycetota</taxon>
        <taxon>Actinomycetes</taxon>
        <taxon>Propionibacteriales</taxon>
        <taxon>Propionibacteriaceae</taxon>
        <taxon>Raineyella</taxon>
    </lineage>
</organism>
<gene>
    <name evidence="1" type="ORF">GA0111570_109118</name>
</gene>
<protein>
    <recommendedName>
        <fullName evidence="3">von Willebrand factor type A domain-containing protein</fullName>
    </recommendedName>
</protein>
<accession>A0A1G6HG11</accession>
<dbReference type="STRING" id="1577474.GA0111570_109118"/>
<dbReference type="SUPFAM" id="SSF53300">
    <property type="entry name" value="vWA-like"/>
    <property type="match status" value="1"/>
</dbReference>
<dbReference type="EMBL" id="FMYF01000009">
    <property type="protein sequence ID" value="SDB93189.1"/>
    <property type="molecule type" value="Genomic_DNA"/>
</dbReference>
<evidence type="ECO:0000313" key="2">
    <source>
        <dbReference type="Proteomes" id="UP000199086"/>
    </source>
</evidence>
<sequence length="226" mass="24807">MTDNSLTYIAAVLDRSGSMQSMAHAVTQGFDDFIAEQRGVPGRCLVSLAQFDNEYQEVFRDLPVDQVPPLDLVPRGTTALYDAIGRTVTTVGERLAALPEDQRPGSVIVPIMTDGYENASTEWTAAGIKDLITQQESQYSWVFLFMGTNQDAVEEGAKMGVRRERSITFDNDRSAEAYRATSQVVAGMRSAVMTGSPMAAPAYSADHRVRASRRARKQMEAGEQEV</sequence>
<dbReference type="InterPro" id="IPR036465">
    <property type="entry name" value="vWFA_dom_sf"/>
</dbReference>
<name>A0A1G6HG11_9ACTN</name>
<dbReference type="OrthoDB" id="9790144at2"/>
<dbReference type="Gene3D" id="3.40.50.410">
    <property type="entry name" value="von Willebrand factor, type A domain"/>
    <property type="match status" value="1"/>
</dbReference>
<dbReference type="Proteomes" id="UP000199086">
    <property type="component" value="Unassembled WGS sequence"/>
</dbReference>
<evidence type="ECO:0000313" key="1">
    <source>
        <dbReference type="EMBL" id="SDB93189.1"/>
    </source>
</evidence>
<reference evidence="1 2" key="1">
    <citation type="submission" date="2016-06" db="EMBL/GenBank/DDBJ databases">
        <authorList>
            <person name="Olsen C.W."/>
            <person name="Carey S."/>
            <person name="Hinshaw L."/>
            <person name="Karasin A.I."/>
        </authorList>
    </citation>
    <scope>NUCLEOTIDE SEQUENCE [LARGE SCALE GENOMIC DNA]</scope>
    <source>
        <strain evidence="1 2">LZ-22</strain>
    </source>
</reference>
<dbReference type="AlphaFoldDB" id="A0A1G6HG11"/>
<dbReference type="RefSeq" id="WP_092612177.1">
    <property type="nucleotide sequence ID" value="NZ_FMYF01000009.1"/>
</dbReference>
<proteinExistence type="predicted"/>
<evidence type="ECO:0008006" key="3">
    <source>
        <dbReference type="Google" id="ProtNLM"/>
    </source>
</evidence>
<keyword evidence="2" id="KW-1185">Reference proteome</keyword>